<evidence type="ECO:0008006" key="4">
    <source>
        <dbReference type="Google" id="ProtNLM"/>
    </source>
</evidence>
<reference evidence="2" key="1">
    <citation type="submission" date="2020-11" db="EMBL/GenBank/DDBJ databases">
        <title>Whole-genome analyses of Nonomuraea sp. K274.</title>
        <authorList>
            <person name="Veyisoglu A."/>
        </authorList>
    </citation>
    <scope>NUCLEOTIDE SEQUENCE</scope>
    <source>
        <strain evidence="2">K274</strain>
    </source>
</reference>
<gene>
    <name evidence="2" type="ORF">ITP53_45405</name>
</gene>
<feature type="chain" id="PRO_5037311989" description="HAF family extracellular repeat protein" evidence="1">
    <location>
        <begin position="34"/>
        <end position="347"/>
    </location>
</feature>
<sequence>MAATARRKVRRRIRLAVTGTVVFTALTVTTVGASATTPMGASVAGPTLLGAGSTPSLMPSVRPAAGPRSPMPGFLLDRGRYTAFDPPETGVNLLPAGVNNRGQITGEYLGPGKESGFLRDRHGKITKIDLAGATATEVVKINDRGVIAGAYSRTVPFLSDPNAKAHGFLLDRGKVTRIDVPGAVQTEASGINDRRQVVGVYIDAGDNPHGFLWGKGRFTTIDVPGATYTEPIDINDRGQIVGIYGEDPGGASIHGFLWDKGRYTTIDLPGVPITIPYGINDHGQIVGSTLTDAATLSGARGFLLRNGVGGRVTPIRFPGAPRTLAVGINDRGQIVGAYENPNTAPSP</sequence>
<evidence type="ECO:0000313" key="3">
    <source>
        <dbReference type="Proteomes" id="UP000605361"/>
    </source>
</evidence>
<feature type="signal peptide" evidence="1">
    <location>
        <begin position="1"/>
        <end position="33"/>
    </location>
</feature>
<evidence type="ECO:0000256" key="1">
    <source>
        <dbReference type="SAM" id="SignalP"/>
    </source>
</evidence>
<dbReference type="EMBL" id="JADOGI010000233">
    <property type="protein sequence ID" value="MBF8192799.1"/>
    <property type="molecule type" value="Genomic_DNA"/>
</dbReference>
<keyword evidence="1" id="KW-0732">Signal</keyword>
<accession>A0A931F2B9</accession>
<keyword evidence="3" id="KW-1185">Reference proteome</keyword>
<dbReference type="RefSeq" id="WP_195901684.1">
    <property type="nucleotide sequence ID" value="NZ_JADOGI010000233.1"/>
</dbReference>
<dbReference type="AlphaFoldDB" id="A0A931F2B9"/>
<protein>
    <recommendedName>
        <fullName evidence="4">HAF family extracellular repeat protein</fullName>
    </recommendedName>
</protein>
<proteinExistence type="predicted"/>
<evidence type="ECO:0000313" key="2">
    <source>
        <dbReference type="EMBL" id="MBF8192799.1"/>
    </source>
</evidence>
<name>A0A931F2B9_9ACTN</name>
<organism evidence="2 3">
    <name type="scientific">Nonomuraea cypriaca</name>
    <dbReference type="NCBI Taxonomy" id="1187855"/>
    <lineage>
        <taxon>Bacteria</taxon>
        <taxon>Bacillati</taxon>
        <taxon>Actinomycetota</taxon>
        <taxon>Actinomycetes</taxon>
        <taxon>Streptosporangiales</taxon>
        <taxon>Streptosporangiaceae</taxon>
        <taxon>Nonomuraea</taxon>
    </lineage>
</organism>
<comment type="caution">
    <text evidence="2">The sequence shown here is derived from an EMBL/GenBank/DDBJ whole genome shotgun (WGS) entry which is preliminary data.</text>
</comment>
<dbReference type="Proteomes" id="UP000605361">
    <property type="component" value="Unassembled WGS sequence"/>
</dbReference>